<comment type="caution">
    <text evidence="9">The sequence shown here is derived from an EMBL/GenBank/DDBJ whole genome shotgun (WGS) entry which is preliminary data.</text>
</comment>
<evidence type="ECO:0000256" key="3">
    <source>
        <dbReference type="ARBA" id="ARBA00022448"/>
    </source>
</evidence>
<dbReference type="GO" id="GO:0015562">
    <property type="term" value="F:efflux transmembrane transporter activity"/>
    <property type="evidence" value="ECO:0007669"/>
    <property type="project" value="InterPro"/>
</dbReference>
<comment type="similarity">
    <text evidence="2">Belongs to the outer membrane factor (OMF) (TC 1.B.17) family.</text>
</comment>
<evidence type="ECO:0000313" key="9">
    <source>
        <dbReference type="EMBL" id="TPE54030.1"/>
    </source>
</evidence>
<evidence type="ECO:0000256" key="6">
    <source>
        <dbReference type="ARBA" id="ARBA00023136"/>
    </source>
</evidence>
<sequence length="497" mass="55644">MCIGIAIASGIAHGITLEEATYMAIENSPNVRQALAKYREGIENAEISYRSGLYPKIDLSAGLGHETTFDYNQTGEDVSLVRRELSLSLEQPLFDGFMSKYDTRRLREENEADRWEALIAVENTALEVAEAYANVLRHRELVDLANINLDTHQRIYEQIKLKSNAGVGRQSDLSQITARVAKAQANRLSAVNNLRDAESVYKKLVGELPPPDMIYPVPDRDLLPKTLDEAIVSAMEKNPAIEGAKWDTKATESFKLATESNKYPSVNFVLEKTFNNNLDGSEGPSEDLIAMVRLNYNIYKGNTDKRRYEVAVQQNIQASEIQRNTTRETELTVRLAWAAYEATLASKEYLREYVIATKESQIAYENQFRLGRRTLLDVLDSENELFQARQDYVNADYDELFSEFRLFNAKGELMRAFRIYRPPVLGFADEFEEDMPAPIGQSPIEELKAAETPVVAPAPTPSATKPQATATPPAPAATPNPADEVLFLDATEEGGAW</sequence>
<dbReference type="SUPFAM" id="SSF56954">
    <property type="entry name" value="Outer membrane efflux proteins (OEP)"/>
    <property type="match status" value="1"/>
</dbReference>
<accession>A0A501WZ74</accession>
<keyword evidence="6" id="KW-0472">Membrane</keyword>
<dbReference type="PANTHER" id="PTHR30026:SF22">
    <property type="entry name" value="OUTER MEMBRANE EFFLUX PROTEIN"/>
    <property type="match status" value="1"/>
</dbReference>
<dbReference type="NCBIfam" id="TIGR01844">
    <property type="entry name" value="type_I_sec_TolC"/>
    <property type="match status" value="1"/>
</dbReference>
<keyword evidence="10" id="KW-1185">Reference proteome</keyword>
<dbReference type="PANTHER" id="PTHR30026">
    <property type="entry name" value="OUTER MEMBRANE PROTEIN TOLC"/>
    <property type="match status" value="1"/>
</dbReference>
<dbReference type="InterPro" id="IPR010130">
    <property type="entry name" value="T1SS_OMP_TolC"/>
</dbReference>
<evidence type="ECO:0000256" key="8">
    <source>
        <dbReference type="SAM" id="MobiDB-lite"/>
    </source>
</evidence>
<gene>
    <name evidence="9" type="ORF">FJM67_06095</name>
</gene>
<dbReference type="Proteomes" id="UP000315901">
    <property type="component" value="Unassembled WGS sequence"/>
</dbReference>
<keyword evidence="7" id="KW-0998">Cell outer membrane</keyword>
<keyword evidence="4" id="KW-1134">Transmembrane beta strand</keyword>
<keyword evidence="5" id="KW-0812">Transmembrane</keyword>
<dbReference type="GO" id="GO:0009279">
    <property type="term" value="C:cell outer membrane"/>
    <property type="evidence" value="ECO:0007669"/>
    <property type="project" value="UniProtKB-SubCell"/>
</dbReference>
<evidence type="ECO:0000256" key="4">
    <source>
        <dbReference type="ARBA" id="ARBA00022452"/>
    </source>
</evidence>
<reference evidence="9 10" key="1">
    <citation type="submission" date="2019-06" db="EMBL/GenBank/DDBJ databases">
        <title>A novel bacterium of genus Marinomonas, isolated from coastal sand.</title>
        <authorList>
            <person name="Huang H."/>
            <person name="Mo K."/>
            <person name="Hu Y."/>
        </authorList>
    </citation>
    <scope>NUCLEOTIDE SEQUENCE [LARGE SCALE GENOMIC DNA]</scope>
    <source>
        <strain evidence="9 10">HB171799</strain>
    </source>
</reference>
<dbReference type="AlphaFoldDB" id="A0A501WZ74"/>
<dbReference type="InterPro" id="IPR051906">
    <property type="entry name" value="TolC-like"/>
</dbReference>
<evidence type="ECO:0000313" key="10">
    <source>
        <dbReference type="Proteomes" id="UP000315901"/>
    </source>
</evidence>
<feature type="compositionally biased region" description="Low complexity" evidence="8">
    <location>
        <begin position="455"/>
        <end position="471"/>
    </location>
</feature>
<dbReference type="GO" id="GO:0015288">
    <property type="term" value="F:porin activity"/>
    <property type="evidence" value="ECO:0007669"/>
    <property type="project" value="TreeGrafter"/>
</dbReference>
<proteinExistence type="inferred from homology"/>
<evidence type="ECO:0000256" key="1">
    <source>
        <dbReference type="ARBA" id="ARBA00004442"/>
    </source>
</evidence>
<evidence type="ECO:0000256" key="5">
    <source>
        <dbReference type="ARBA" id="ARBA00022692"/>
    </source>
</evidence>
<organism evidence="9 10">
    <name type="scientific">Maribrevibacterium harenarium</name>
    <dbReference type="NCBI Taxonomy" id="2589817"/>
    <lineage>
        <taxon>Bacteria</taxon>
        <taxon>Pseudomonadati</taxon>
        <taxon>Pseudomonadota</taxon>
        <taxon>Gammaproteobacteria</taxon>
        <taxon>Oceanospirillales</taxon>
        <taxon>Oceanospirillaceae</taxon>
        <taxon>Maribrevibacterium</taxon>
    </lineage>
</organism>
<feature type="region of interest" description="Disordered" evidence="8">
    <location>
        <begin position="455"/>
        <end position="483"/>
    </location>
</feature>
<dbReference type="InterPro" id="IPR003423">
    <property type="entry name" value="OMP_efflux"/>
</dbReference>
<dbReference type="Gene3D" id="1.20.1600.10">
    <property type="entry name" value="Outer membrane efflux proteins (OEP)"/>
    <property type="match status" value="1"/>
</dbReference>
<dbReference type="GO" id="GO:1990281">
    <property type="term" value="C:efflux pump complex"/>
    <property type="evidence" value="ECO:0007669"/>
    <property type="project" value="TreeGrafter"/>
</dbReference>
<dbReference type="EMBL" id="VFRR01000008">
    <property type="protein sequence ID" value="TPE54030.1"/>
    <property type="molecule type" value="Genomic_DNA"/>
</dbReference>
<dbReference type="OrthoDB" id="9814637at2"/>
<comment type="subcellular location">
    <subcellularLocation>
        <location evidence="1">Cell outer membrane</location>
    </subcellularLocation>
</comment>
<evidence type="ECO:0000256" key="7">
    <source>
        <dbReference type="ARBA" id="ARBA00023237"/>
    </source>
</evidence>
<protein>
    <submittedName>
        <fullName evidence="9">TolC family outer membrane protein</fullName>
    </submittedName>
</protein>
<name>A0A501WZ74_9GAMM</name>
<dbReference type="Pfam" id="PF02321">
    <property type="entry name" value="OEP"/>
    <property type="match status" value="2"/>
</dbReference>
<evidence type="ECO:0000256" key="2">
    <source>
        <dbReference type="ARBA" id="ARBA00007613"/>
    </source>
</evidence>
<keyword evidence="3" id="KW-0813">Transport</keyword>